<protein>
    <submittedName>
        <fullName evidence="4">Myosin-16</fullName>
    </submittedName>
</protein>
<evidence type="ECO:0000313" key="4">
    <source>
        <dbReference type="EMBL" id="TNN51758.1"/>
    </source>
</evidence>
<dbReference type="Gene3D" id="2.30.30.360">
    <property type="entry name" value="Myosin S1 fragment, N-terminal"/>
    <property type="match status" value="1"/>
</dbReference>
<evidence type="ECO:0000256" key="2">
    <source>
        <dbReference type="ARBA" id="ARBA00022840"/>
    </source>
</evidence>
<dbReference type="InterPro" id="IPR027417">
    <property type="entry name" value="P-loop_NTPase"/>
</dbReference>
<dbReference type="EMBL" id="SRLO01000571">
    <property type="protein sequence ID" value="TNN51758.1"/>
    <property type="molecule type" value="Genomic_DNA"/>
</dbReference>
<dbReference type="InterPro" id="IPR008989">
    <property type="entry name" value="Myosin_S1_N"/>
</dbReference>
<evidence type="ECO:0000313" key="5">
    <source>
        <dbReference type="Proteomes" id="UP000314294"/>
    </source>
</evidence>
<dbReference type="GO" id="GO:0051015">
    <property type="term" value="F:actin filament binding"/>
    <property type="evidence" value="ECO:0007669"/>
    <property type="project" value="InterPro"/>
</dbReference>
<dbReference type="GO" id="GO:0016459">
    <property type="term" value="C:myosin complex"/>
    <property type="evidence" value="ECO:0007669"/>
    <property type="project" value="InterPro"/>
</dbReference>
<gene>
    <name evidence="4" type="primary">MYH16_1</name>
    <name evidence="4" type="ORF">EYF80_038049</name>
</gene>
<dbReference type="InterPro" id="IPR004009">
    <property type="entry name" value="SH3_Myosin"/>
</dbReference>
<dbReference type="GO" id="GO:0005524">
    <property type="term" value="F:ATP binding"/>
    <property type="evidence" value="ECO:0007669"/>
    <property type="project" value="UniProtKB-KW"/>
</dbReference>
<feature type="domain" description="Myosin N-terminal SH3-like" evidence="3">
    <location>
        <begin position="23"/>
        <end position="97"/>
    </location>
</feature>
<dbReference type="Pfam" id="PF02736">
    <property type="entry name" value="Myosin_N"/>
    <property type="match status" value="1"/>
</dbReference>
<evidence type="ECO:0000259" key="3">
    <source>
        <dbReference type="PROSITE" id="PS51844"/>
    </source>
</evidence>
<name>A0A4Z2GDZ2_9TELE</name>
<keyword evidence="2" id="KW-0067">ATP-binding</keyword>
<dbReference type="AlphaFoldDB" id="A0A4Z2GDZ2"/>
<evidence type="ECO:0000256" key="1">
    <source>
        <dbReference type="ARBA" id="ARBA00022741"/>
    </source>
</evidence>
<dbReference type="GO" id="GO:0003774">
    <property type="term" value="F:cytoskeletal motor activity"/>
    <property type="evidence" value="ECO:0007669"/>
    <property type="project" value="InterPro"/>
</dbReference>
<accession>A0A4Z2GDZ2</accession>
<comment type="caution">
    <text evidence="4">The sequence shown here is derived from an EMBL/GenBank/DDBJ whole genome shotgun (WGS) entry which is preliminary data.</text>
</comment>
<dbReference type="Proteomes" id="UP000314294">
    <property type="component" value="Unassembled WGS sequence"/>
</dbReference>
<organism evidence="4 5">
    <name type="scientific">Liparis tanakae</name>
    <name type="common">Tanaka's snailfish</name>
    <dbReference type="NCBI Taxonomy" id="230148"/>
    <lineage>
        <taxon>Eukaryota</taxon>
        <taxon>Metazoa</taxon>
        <taxon>Chordata</taxon>
        <taxon>Craniata</taxon>
        <taxon>Vertebrata</taxon>
        <taxon>Euteleostomi</taxon>
        <taxon>Actinopterygii</taxon>
        <taxon>Neopterygii</taxon>
        <taxon>Teleostei</taxon>
        <taxon>Neoteleostei</taxon>
        <taxon>Acanthomorphata</taxon>
        <taxon>Eupercaria</taxon>
        <taxon>Perciformes</taxon>
        <taxon>Cottioidei</taxon>
        <taxon>Cottales</taxon>
        <taxon>Liparidae</taxon>
        <taxon>Liparis</taxon>
    </lineage>
</organism>
<sequence>MEKIGGRKALEKERLDAMNKPPDIKRSCWVEYKKEAFISGEIQSDDGGSGAGKTVNTKKVIRTLPRGTLMDQIIQALLLKPDPRQSVRESLVENMEDGEEPLLSDEKMSVYKLTGGIMHFGNMKFKQKPREEPADVDLRG</sequence>
<dbReference type="SUPFAM" id="SSF52540">
    <property type="entry name" value="P-loop containing nucleoside triphosphate hydrolases"/>
    <property type="match status" value="1"/>
</dbReference>
<keyword evidence="1" id="KW-0547">Nucleotide-binding</keyword>
<proteinExistence type="predicted"/>
<keyword evidence="5" id="KW-1185">Reference proteome</keyword>
<dbReference type="OrthoDB" id="10055605at2759"/>
<dbReference type="PROSITE" id="PS51844">
    <property type="entry name" value="SH3_LIKE"/>
    <property type="match status" value="1"/>
</dbReference>
<reference evidence="4 5" key="1">
    <citation type="submission" date="2019-03" db="EMBL/GenBank/DDBJ databases">
        <title>First draft genome of Liparis tanakae, snailfish: a comprehensive survey of snailfish specific genes.</title>
        <authorList>
            <person name="Kim W."/>
            <person name="Song I."/>
            <person name="Jeong J.-H."/>
            <person name="Kim D."/>
            <person name="Kim S."/>
            <person name="Ryu S."/>
            <person name="Song J.Y."/>
            <person name="Lee S.K."/>
        </authorList>
    </citation>
    <scope>NUCLEOTIDE SEQUENCE [LARGE SCALE GENOMIC DNA]</scope>
    <source>
        <tissue evidence="4">Muscle</tissue>
    </source>
</reference>